<dbReference type="InterPro" id="IPR049368">
    <property type="entry name" value="FkbO_Hyg5-like_N"/>
</dbReference>
<dbReference type="Gene3D" id="3.30.1330.40">
    <property type="entry name" value="RutC-like"/>
    <property type="match status" value="1"/>
</dbReference>
<accession>A0A9D7E0S3</accession>
<dbReference type="Pfam" id="PF21168">
    <property type="entry name" value="FkbO_Hyg5-like_N"/>
    <property type="match status" value="1"/>
</dbReference>
<organism evidence="2 3">
    <name type="scientific">Candidatus Methylophosphatis roskildensis</name>
    <dbReference type="NCBI Taxonomy" id="2899263"/>
    <lineage>
        <taxon>Bacteria</taxon>
        <taxon>Pseudomonadati</taxon>
        <taxon>Pseudomonadota</taxon>
        <taxon>Betaproteobacteria</taxon>
        <taxon>Nitrosomonadales</taxon>
        <taxon>Sterolibacteriaceae</taxon>
        <taxon>Candidatus Methylophosphatis</taxon>
    </lineage>
</organism>
<feature type="domain" description="Chorismatase FkbO/Hyg5-like N-terminal" evidence="1">
    <location>
        <begin position="34"/>
        <end position="161"/>
    </location>
</feature>
<evidence type="ECO:0000259" key="1">
    <source>
        <dbReference type="Pfam" id="PF21168"/>
    </source>
</evidence>
<dbReference type="EMBL" id="JADJEV010000001">
    <property type="protein sequence ID" value="MBK6971751.1"/>
    <property type="molecule type" value="Genomic_DNA"/>
</dbReference>
<name>A0A9D7E0S3_9PROT</name>
<reference evidence="2" key="1">
    <citation type="submission" date="2020-10" db="EMBL/GenBank/DDBJ databases">
        <title>Connecting structure to function with the recovery of over 1000 high-quality activated sludge metagenome-assembled genomes encoding full-length rRNA genes using long-read sequencing.</title>
        <authorList>
            <person name="Singleton C.M."/>
            <person name="Petriglieri F."/>
            <person name="Kristensen J.M."/>
            <person name="Kirkegaard R.H."/>
            <person name="Michaelsen T.Y."/>
            <person name="Andersen M.H."/>
            <person name="Karst S.M."/>
            <person name="Dueholm M.S."/>
            <person name="Nielsen P.H."/>
            <person name="Albertsen M."/>
        </authorList>
    </citation>
    <scope>NUCLEOTIDE SEQUENCE</scope>
    <source>
        <strain evidence="2">Bjer_18-Q3-R1-45_BAT3C.347</strain>
    </source>
</reference>
<dbReference type="AlphaFoldDB" id="A0A9D7E0S3"/>
<dbReference type="SUPFAM" id="SSF55298">
    <property type="entry name" value="YjgF-like"/>
    <property type="match status" value="1"/>
</dbReference>
<evidence type="ECO:0000313" key="2">
    <source>
        <dbReference type="EMBL" id="MBK6971751.1"/>
    </source>
</evidence>
<dbReference type="Proteomes" id="UP000807785">
    <property type="component" value="Unassembled WGS sequence"/>
</dbReference>
<dbReference type="InterPro" id="IPR035959">
    <property type="entry name" value="RutC-like_sf"/>
</dbReference>
<evidence type="ECO:0000313" key="3">
    <source>
        <dbReference type="Proteomes" id="UP000807785"/>
    </source>
</evidence>
<comment type="caution">
    <text evidence="2">The sequence shown here is derived from an EMBL/GenBank/DDBJ whole genome shotgun (WGS) entry which is preliminary data.</text>
</comment>
<protein>
    <recommendedName>
        <fullName evidence="1">Chorismatase FkbO/Hyg5-like N-terminal domain-containing protein</fullName>
    </recommendedName>
</protein>
<proteinExistence type="predicted"/>
<sequence length="316" mass="33014">MGLICYGEATADASEVPCASVAMPVLGGSGSVCEIWRSASRPTGGRHGSLSYREDGAMLFGCLTCDDGTMADSGSSLREAAREAYAGIFAAADALGFPHLVRCWNYFSGINLEVDGLERYRQFNIGRQEGFRAGGRALDANLPAACALGTHGGPLVVAFLAAREAPIQVENPRQISAYDYPPEYGPRSPTFARASLLACADGEFLFLSGTASIVGHRTLHVGDAGAQTTETLANLHAVIAAANRASRVGGYALGDLALKVYLRNAGDLAAVRAPIESAPDAPAEVVFLQADICRRDLLVEIEATAHSRPPSTAASP</sequence>
<dbReference type="CDD" id="cd06153">
    <property type="entry name" value="YjgF_YER057c_UK114_like_5"/>
    <property type="match status" value="1"/>
</dbReference>
<gene>
    <name evidence="2" type="ORF">IPH26_01905</name>
</gene>